<gene>
    <name evidence="1" type="ORF">M9458_028187</name>
</gene>
<organism evidence="1 2">
    <name type="scientific">Cirrhinus mrigala</name>
    <name type="common">Mrigala</name>
    <dbReference type="NCBI Taxonomy" id="683832"/>
    <lineage>
        <taxon>Eukaryota</taxon>
        <taxon>Metazoa</taxon>
        <taxon>Chordata</taxon>
        <taxon>Craniata</taxon>
        <taxon>Vertebrata</taxon>
        <taxon>Euteleostomi</taxon>
        <taxon>Actinopterygii</taxon>
        <taxon>Neopterygii</taxon>
        <taxon>Teleostei</taxon>
        <taxon>Ostariophysi</taxon>
        <taxon>Cypriniformes</taxon>
        <taxon>Cyprinidae</taxon>
        <taxon>Labeoninae</taxon>
        <taxon>Labeonini</taxon>
        <taxon>Cirrhinus</taxon>
    </lineage>
</organism>
<proteinExistence type="predicted"/>
<dbReference type="PANTHER" id="PTHR38487:SF1">
    <property type="entry name" value="PROTEIN ZIP4 HOMOLOG"/>
    <property type="match status" value="1"/>
</dbReference>
<comment type="caution">
    <text evidence="1">The sequence shown here is derived from an EMBL/GenBank/DDBJ whole genome shotgun (WGS) entry which is preliminary data.</text>
</comment>
<dbReference type="Proteomes" id="UP001529510">
    <property type="component" value="Unassembled WGS sequence"/>
</dbReference>
<dbReference type="EMBL" id="JAMKFB020000014">
    <property type="protein sequence ID" value="KAL0175857.1"/>
    <property type="molecule type" value="Genomic_DNA"/>
</dbReference>
<feature type="non-terminal residue" evidence="1">
    <location>
        <position position="50"/>
    </location>
</feature>
<sequence length="50" mass="5746">EALAFDFLKRVCQHFESSPDLGSALFMHIELLLQRDKDLLAKQKIEDAIT</sequence>
<dbReference type="PANTHER" id="PTHR38487">
    <property type="entry name" value="TESTIS EXPRESSED 11"/>
    <property type="match status" value="1"/>
</dbReference>
<protein>
    <submittedName>
        <fullName evidence="1">Uncharacterized protein</fullName>
    </submittedName>
</protein>
<name>A0ABD0PPX6_CIRMR</name>
<accession>A0ABD0PPX6</accession>
<dbReference type="AlphaFoldDB" id="A0ABD0PPX6"/>
<feature type="non-terminal residue" evidence="1">
    <location>
        <position position="1"/>
    </location>
</feature>
<keyword evidence="2" id="KW-1185">Reference proteome</keyword>
<reference evidence="1 2" key="1">
    <citation type="submission" date="2024-05" db="EMBL/GenBank/DDBJ databases">
        <title>Genome sequencing and assembly of Indian major carp, Cirrhinus mrigala (Hamilton, 1822).</title>
        <authorList>
            <person name="Mohindra V."/>
            <person name="Chowdhury L.M."/>
            <person name="Lal K."/>
            <person name="Jena J.K."/>
        </authorList>
    </citation>
    <scope>NUCLEOTIDE SEQUENCE [LARGE SCALE GENOMIC DNA]</scope>
    <source>
        <strain evidence="1">CM1030</strain>
        <tissue evidence="1">Blood</tissue>
    </source>
</reference>
<evidence type="ECO:0000313" key="2">
    <source>
        <dbReference type="Proteomes" id="UP001529510"/>
    </source>
</evidence>
<evidence type="ECO:0000313" key="1">
    <source>
        <dbReference type="EMBL" id="KAL0175857.1"/>
    </source>
</evidence>